<reference evidence="1 2" key="1">
    <citation type="submission" date="2021-06" db="EMBL/GenBank/DDBJ databases">
        <authorList>
            <person name="Palmer J.M."/>
        </authorList>
    </citation>
    <scope>NUCLEOTIDE SEQUENCE [LARGE SCALE GENOMIC DNA]</scope>
    <source>
        <strain evidence="1 2">XC_2019</strain>
        <tissue evidence="1">Muscle</tissue>
    </source>
</reference>
<accession>A0ABV0RGT4</accession>
<dbReference type="Proteomes" id="UP001434883">
    <property type="component" value="Unassembled WGS sequence"/>
</dbReference>
<evidence type="ECO:0000313" key="2">
    <source>
        <dbReference type="Proteomes" id="UP001434883"/>
    </source>
</evidence>
<dbReference type="EMBL" id="JAHRIN010044411">
    <property type="protein sequence ID" value="MEQ2207362.1"/>
    <property type="molecule type" value="Genomic_DNA"/>
</dbReference>
<protein>
    <recommendedName>
        <fullName evidence="3">Secreted protein</fullName>
    </recommendedName>
</protein>
<name>A0ABV0RGT4_9TELE</name>
<gene>
    <name evidence="1" type="ORF">XENOCAPTIV_011183</name>
</gene>
<proteinExistence type="predicted"/>
<comment type="caution">
    <text evidence="1">The sequence shown here is derived from an EMBL/GenBank/DDBJ whole genome shotgun (WGS) entry which is preliminary data.</text>
</comment>
<evidence type="ECO:0000313" key="1">
    <source>
        <dbReference type="EMBL" id="MEQ2207362.1"/>
    </source>
</evidence>
<keyword evidence="2" id="KW-1185">Reference proteome</keyword>
<sequence length="107" mass="11515">MHLGLLSGVKWWDLGTCAVFALCSLTGSGGSLGCFSLPDNVGCRVGPGGRFVASDYGTDEWGLGKVLVLWVLEVQGCDCVSLHNRHDFGLIRVCYAHCPDIVIFKKL</sequence>
<organism evidence="1 2">
    <name type="scientific">Xenoophorus captivus</name>
    <dbReference type="NCBI Taxonomy" id="1517983"/>
    <lineage>
        <taxon>Eukaryota</taxon>
        <taxon>Metazoa</taxon>
        <taxon>Chordata</taxon>
        <taxon>Craniata</taxon>
        <taxon>Vertebrata</taxon>
        <taxon>Euteleostomi</taxon>
        <taxon>Actinopterygii</taxon>
        <taxon>Neopterygii</taxon>
        <taxon>Teleostei</taxon>
        <taxon>Neoteleostei</taxon>
        <taxon>Acanthomorphata</taxon>
        <taxon>Ovalentaria</taxon>
        <taxon>Atherinomorphae</taxon>
        <taxon>Cyprinodontiformes</taxon>
        <taxon>Goodeidae</taxon>
        <taxon>Xenoophorus</taxon>
    </lineage>
</organism>
<evidence type="ECO:0008006" key="3">
    <source>
        <dbReference type="Google" id="ProtNLM"/>
    </source>
</evidence>